<evidence type="ECO:0000256" key="1">
    <source>
        <dbReference type="ARBA" id="ARBA00012513"/>
    </source>
</evidence>
<dbReference type="Pfam" id="PF01657">
    <property type="entry name" value="Stress-antifung"/>
    <property type="match status" value="1"/>
</dbReference>
<dbReference type="EC" id="2.7.11.1" evidence="1"/>
<evidence type="ECO:0000256" key="8">
    <source>
        <dbReference type="ARBA" id="ARBA00022840"/>
    </source>
</evidence>
<reference evidence="15 16" key="1">
    <citation type="journal article" date="2019" name="Sci. Rep.">
        <title>A high-quality genome of Eragrostis curvula grass provides insights into Poaceae evolution and supports new strategies to enhance forage quality.</title>
        <authorList>
            <person name="Carballo J."/>
            <person name="Santos B.A.C.M."/>
            <person name="Zappacosta D."/>
            <person name="Garbus I."/>
            <person name="Selva J.P."/>
            <person name="Gallo C.A."/>
            <person name="Diaz A."/>
            <person name="Albertini E."/>
            <person name="Caccamo M."/>
            <person name="Echenique V."/>
        </authorList>
    </citation>
    <scope>NUCLEOTIDE SEQUENCE [LARGE SCALE GENOMIC DNA]</scope>
    <source>
        <strain evidence="16">cv. Victoria</strain>
        <tissue evidence="15">Leaf</tissue>
    </source>
</reference>
<dbReference type="SUPFAM" id="SSF56112">
    <property type="entry name" value="Protein kinase-like (PK-like)"/>
    <property type="match status" value="1"/>
</dbReference>
<dbReference type="PROSITE" id="PS51473">
    <property type="entry name" value="GNK2"/>
    <property type="match status" value="2"/>
</dbReference>
<dbReference type="AlphaFoldDB" id="A0A5J9VTB1"/>
<dbReference type="InterPro" id="IPR001245">
    <property type="entry name" value="Ser-Thr/Tyr_kinase_cat_dom"/>
</dbReference>
<keyword evidence="9" id="KW-0325">Glycoprotein</keyword>
<evidence type="ECO:0000259" key="13">
    <source>
        <dbReference type="PROSITE" id="PS50011"/>
    </source>
</evidence>
<protein>
    <recommendedName>
        <fullName evidence="1">non-specific serine/threonine protein kinase</fullName>
        <ecNumber evidence="1">2.7.11.1</ecNumber>
    </recommendedName>
</protein>
<dbReference type="SMART" id="SM00220">
    <property type="entry name" value="S_TKc"/>
    <property type="match status" value="1"/>
</dbReference>
<evidence type="ECO:0000256" key="3">
    <source>
        <dbReference type="ARBA" id="ARBA00022679"/>
    </source>
</evidence>
<keyword evidence="6 12" id="KW-0547">Nucleotide-binding</keyword>
<feature type="domain" description="Protein kinase" evidence="13">
    <location>
        <begin position="242"/>
        <end position="532"/>
    </location>
</feature>
<dbReference type="InterPro" id="IPR038408">
    <property type="entry name" value="GNK2_sf"/>
</dbReference>
<keyword evidence="2" id="KW-0723">Serine/threonine-protein kinase</keyword>
<name>A0A5J9VTB1_9POAL</name>
<keyword evidence="5" id="KW-0677">Repeat</keyword>
<gene>
    <name evidence="15" type="ORF">EJB05_12038</name>
</gene>
<dbReference type="FunFam" id="1.10.510.10:FF:001023">
    <property type="entry name" value="Os07g0541700 protein"/>
    <property type="match status" value="1"/>
</dbReference>
<dbReference type="InterPro" id="IPR011009">
    <property type="entry name" value="Kinase-like_dom_sf"/>
</dbReference>
<keyword evidence="3" id="KW-0808">Transferase</keyword>
<evidence type="ECO:0000313" key="16">
    <source>
        <dbReference type="Proteomes" id="UP000324897"/>
    </source>
</evidence>
<dbReference type="InterPro" id="IPR000719">
    <property type="entry name" value="Prot_kinase_dom"/>
</dbReference>
<evidence type="ECO:0000256" key="4">
    <source>
        <dbReference type="ARBA" id="ARBA00022729"/>
    </source>
</evidence>
<feature type="binding site" evidence="12">
    <location>
        <position position="270"/>
    </location>
    <ligand>
        <name>ATP</name>
        <dbReference type="ChEBI" id="CHEBI:30616"/>
    </ligand>
</feature>
<dbReference type="FunFam" id="3.30.200.20:FF:001238">
    <property type="entry name" value="Os08g0179000 protein"/>
    <property type="match status" value="1"/>
</dbReference>
<dbReference type="Gene3D" id="3.30.200.20">
    <property type="entry name" value="Phosphorylase Kinase, domain 1"/>
    <property type="match status" value="1"/>
</dbReference>
<evidence type="ECO:0000256" key="9">
    <source>
        <dbReference type="ARBA" id="ARBA00023180"/>
    </source>
</evidence>
<dbReference type="Gramene" id="TVU38654">
    <property type="protein sequence ID" value="TVU38654"/>
    <property type="gene ID" value="EJB05_12038"/>
</dbReference>
<evidence type="ECO:0000259" key="14">
    <source>
        <dbReference type="PROSITE" id="PS51473"/>
    </source>
</evidence>
<dbReference type="PANTHER" id="PTHR27006">
    <property type="entry name" value="PROMASTIGOTE SURFACE ANTIGEN PROTEIN PSA"/>
    <property type="match status" value="1"/>
</dbReference>
<dbReference type="GO" id="GO:0004674">
    <property type="term" value="F:protein serine/threonine kinase activity"/>
    <property type="evidence" value="ECO:0007669"/>
    <property type="project" value="UniProtKB-KW"/>
</dbReference>
<dbReference type="GO" id="GO:0005524">
    <property type="term" value="F:ATP binding"/>
    <property type="evidence" value="ECO:0007669"/>
    <property type="project" value="UniProtKB-UniRule"/>
</dbReference>
<evidence type="ECO:0000313" key="15">
    <source>
        <dbReference type="EMBL" id="TVU38654.1"/>
    </source>
</evidence>
<comment type="caution">
    <text evidence="15">The sequence shown here is derived from an EMBL/GenBank/DDBJ whole genome shotgun (WGS) entry which is preliminary data.</text>
</comment>
<dbReference type="PROSITE" id="PS50011">
    <property type="entry name" value="PROTEIN_KINASE_DOM"/>
    <property type="match status" value="1"/>
</dbReference>
<dbReference type="InterPro" id="IPR008271">
    <property type="entry name" value="Ser/Thr_kinase_AS"/>
</dbReference>
<evidence type="ECO:0000256" key="5">
    <source>
        <dbReference type="ARBA" id="ARBA00022737"/>
    </source>
</evidence>
<keyword evidence="4" id="KW-0732">Signal</keyword>
<dbReference type="PROSITE" id="PS00107">
    <property type="entry name" value="PROTEIN_KINASE_ATP"/>
    <property type="match status" value="1"/>
</dbReference>
<dbReference type="Gene3D" id="1.10.510.10">
    <property type="entry name" value="Transferase(Phosphotransferase) domain 1"/>
    <property type="match status" value="1"/>
</dbReference>
<comment type="catalytic activity">
    <reaction evidence="10">
        <text>L-threonyl-[protein] + ATP = O-phospho-L-threonyl-[protein] + ADP + H(+)</text>
        <dbReference type="Rhea" id="RHEA:46608"/>
        <dbReference type="Rhea" id="RHEA-COMP:11060"/>
        <dbReference type="Rhea" id="RHEA-COMP:11605"/>
        <dbReference type="ChEBI" id="CHEBI:15378"/>
        <dbReference type="ChEBI" id="CHEBI:30013"/>
        <dbReference type="ChEBI" id="CHEBI:30616"/>
        <dbReference type="ChEBI" id="CHEBI:61977"/>
        <dbReference type="ChEBI" id="CHEBI:456216"/>
        <dbReference type="EC" id="2.7.11.1"/>
    </reaction>
</comment>
<evidence type="ECO:0000256" key="7">
    <source>
        <dbReference type="ARBA" id="ARBA00022777"/>
    </source>
</evidence>
<dbReference type="OrthoDB" id="688481at2759"/>
<dbReference type="InterPro" id="IPR002902">
    <property type="entry name" value="GNK2"/>
</dbReference>
<keyword evidence="16" id="KW-1185">Reference proteome</keyword>
<dbReference type="EMBL" id="RWGY01000007">
    <property type="protein sequence ID" value="TVU38654.1"/>
    <property type="molecule type" value="Genomic_DNA"/>
</dbReference>
<dbReference type="Pfam" id="PF07714">
    <property type="entry name" value="PK_Tyr_Ser-Thr"/>
    <property type="match status" value="1"/>
</dbReference>
<feature type="domain" description="Gnk2-homologous" evidence="14">
    <location>
        <begin position="118"/>
        <end position="225"/>
    </location>
</feature>
<keyword evidence="8 12" id="KW-0067">ATP-binding</keyword>
<keyword evidence="7" id="KW-0418">Kinase</keyword>
<evidence type="ECO:0000256" key="2">
    <source>
        <dbReference type="ARBA" id="ARBA00022527"/>
    </source>
</evidence>
<evidence type="ECO:0000256" key="10">
    <source>
        <dbReference type="ARBA" id="ARBA00047899"/>
    </source>
</evidence>
<dbReference type="PROSITE" id="PS00108">
    <property type="entry name" value="PROTEIN_KINASE_ST"/>
    <property type="match status" value="1"/>
</dbReference>
<feature type="non-terminal residue" evidence="15">
    <location>
        <position position="1"/>
    </location>
</feature>
<dbReference type="PANTHER" id="PTHR27006:SF556">
    <property type="entry name" value="PROTEIN KINASE DOMAIN-CONTAINING PROTEIN"/>
    <property type="match status" value="1"/>
</dbReference>
<comment type="catalytic activity">
    <reaction evidence="11">
        <text>L-seryl-[protein] + ATP = O-phospho-L-seryl-[protein] + ADP + H(+)</text>
        <dbReference type="Rhea" id="RHEA:17989"/>
        <dbReference type="Rhea" id="RHEA-COMP:9863"/>
        <dbReference type="Rhea" id="RHEA-COMP:11604"/>
        <dbReference type="ChEBI" id="CHEBI:15378"/>
        <dbReference type="ChEBI" id="CHEBI:29999"/>
        <dbReference type="ChEBI" id="CHEBI:30616"/>
        <dbReference type="ChEBI" id="CHEBI:83421"/>
        <dbReference type="ChEBI" id="CHEBI:456216"/>
        <dbReference type="EC" id="2.7.11.1"/>
    </reaction>
</comment>
<dbReference type="InterPro" id="IPR017441">
    <property type="entry name" value="Protein_kinase_ATP_BS"/>
</dbReference>
<evidence type="ECO:0000256" key="11">
    <source>
        <dbReference type="ARBA" id="ARBA00048679"/>
    </source>
</evidence>
<sequence>MSVPMKYPNSFELSSNTLNEYMNIVSPARDSYLHSATGTAGTGPDKVYGAVLCRGDTAPGTDCASRLIQILDTAINNSDSTSCSTQKSITLFQDEYQAQITISDQDFISSFSNAPDCIVRANLNPPPVSDTDSEQFDYLVSTLMIKLTDTMASKTARYLTGQGWLTETRQTVYWLVQCTEDMPKQHCQDCLNGIIANRTQMVGHGQLGGAILGLRCSLWYQTDVQFFTGKPMFSIKEATGNFSSENKLGQGGFGTVYKGLLPGGLEVAVKRLAACSVQGLLEFKNEIQLIAKLQHKNLVKLLGCCIQGDQEKMLVYEYMQNKSLDFFIFGMFSIKFCPLYKIEQLNWPICLHIIDGIAQGIVYLHKHSRLCVVHRDLKASNILLDHDMTPKISDFGIARIFSSNMTEENTTRIVGTQYAWKLWKTGEWRQLVCCHIGSEHQEIERYIQVALLCLQDSAEDRPVMDHVLTMLSSENVNLPKPKQPAYFYVRCSEPEISSCDISITITLPRYYLSTKFKLFEYGKLRIAAHEEP</sequence>
<proteinExistence type="predicted"/>
<dbReference type="Proteomes" id="UP000324897">
    <property type="component" value="Chromosome 4"/>
</dbReference>
<evidence type="ECO:0000256" key="12">
    <source>
        <dbReference type="PROSITE-ProRule" id="PRU10141"/>
    </source>
</evidence>
<feature type="domain" description="Gnk2-homologous" evidence="14">
    <location>
        <begin position="1"/>
        <end position="107"/>
    </location>
</feature>
<organism evidence="15 16">
    <name type="scientific">Eragrostis curvula</name>
    <name type="common">weeping love grass</name>
    <dbReference type="NCBI Taxonomy" id="38414"/>
    <lineage>
        <taxon>Eukaryota</taxon>
        <taxon>Viridiplantae</taxon>
        <taxon>Streptophyta</taxon>
        <taxon>Embryophyta</taxon>
        <taxon>Tracheophyta</taxon>
        <taxon>Spermatophyta</taxon>
        <taxon>Magnoliopsida</taxon>
        <taxon>Liliopsida</taxon>
        <taxon>Poales</taxon>
        <taxon>Poaceae</taxon>
        <taxon>PACMAD clade</taxon>
        <taxon>Chloridoideae</taxon>
        <taxon>Eragrostideae</taxon>
        <taxon>Eragrostidinae</taxon>
        <taxon>Eragrostis</taxon>
    </lineage>
</organism>
<accession>A0A5J9VTB1</accession>
<dbReference type="CDD" id="cd23509">
    <property type="entry name" value="Gnk2-like"/>
    <property type="match status" value="2"/>
</dbReference>
<evidence type="ECO:0000256" key="6">
    <source>
        <dbReference type="ARBA" id="ARBA00022741"/>
    </source>
</evidence>
<dbReference type="Gene3D" id="3.30.430.20">
    <property type="entry name" value="Gnk2 domain, C-X8-C-X2-C motif"/>
    <property type="match status" value="2"/>
</dbReference>